<gene>
    <name evidence="2" type="ORF">NA56DRAFT_705004</name>
</gene>
<dbReference type="AlphaFoldDB" id="A0A2J6Q1P7"/>
<name>A0A2J6Q1P7_9HELO</name>
<proteinExistence type="predicted"/>
<feature type="region of interest" description="Disordered" evidence="1">
    <location>
        <begin position="1"/>
        <end position="22"/>
    </location>
</feature>
<protein>
    <submittedName>
        <fullName evidence="2">Uncharacterized protein</fullName>
    </submittedName>
</protein>
<evidence type="ECO:0000313" key="2">
    <source>
        <dbReference type="EMBL" id="PMD20192.1"/>
    </source>
</evidence>
<keyword evidence="3" id="KW-1185">Reference proteome</keyword>
<dbReference type="Proteomes" id="UP000235672">
    <property type="component" value="Unassembled WGS sequence"/>
</dbReference>
<organism evidence="2 3">
    <name type="scientific">Hyaloscypha hepaticicola</name>
    <dbReference type="NCBI Taxonomy" id="2082293"/>
    <lineage>
        <taxon>Eukaryota</taxon>
        <taxon>Fungi</taxon>
        <taxon>Dikarya</taxon>
        <taxon>Ascomycota</taxon>
        <taxon>Pezizomycotina</taxon>
        <taxon>Leotiomycetes</taxon>
        <taxon>Helotiales</taxon>
        <taxon>Hyaloscyphaceae</taxon>
        <taxon>Hyaloscypha</taxon>
    </lineage>
</organism>
<evidence type="ECO:0000313" key="3">
    <source>
        <dbReference type="Proteomes" id="UP000235672"/>
    </source>
</evidence>
<reference evidence="2 3" key="1">
    <citation type="submission" date="2016-05" db="EMBL/GenBank/DDBJ databases">
        <title>A degradative enzymes factory behind the ericoid mycorrhizal symbiosis.</title>
        <authorList>
            <consortium name="DOE Joint Genome Institute"/>
            <person name="Martino E."/>
            <person name="Morin E."/>
            <person name="Grelet G."/>
            <person name="Kuo A."/>
            <person name="Kohler A."/>
            <person name="Daghino S."/>
            <person name="Barry K."/>
            <person name="Choi C."/>
            <person name="Cichocki N."/>
            <person name="Clum A."/>
            <person name="Copeland A."/>
            <person name="Hainaut M."/>
            <person name="Haridas S."/>
            <person name="Labutti K."/>
            <person name="Lindquist E."/>
            <person name="Lipzen A."/>
            <person name="Khouja H.-R."/>
            <person name="Murat C."/>
            <person name="Ohm R."/>
            <person name="Olson A."/>
            <person name="Spatafora J."/>
            <person name="Veneault-Fourrey C."/>
            <person name="Henrissat B."/>
            <person name="Grigoriev I."/>
            <person name="Martin F."/>
            <person name="Perotto S."/>
        </authorList>
    </citation>
    <scope>NUCLEOTIDE SEQUENCE [LARGE SCALE GENOMIC DNA]</scope>
    <source>
        <strain evidence="2 3">UAMH 7357</strain>
    </source>
</reference>
<feature type="compositionally biased region" description="Polar residues" evidence="1">
    <location>
        <begin position="1"/>
        <end position="20"/>
    </location>
</feature>
<sequence length="351" mass="39400">MSTANHQNSPSINPDHQPGSSIHAADPFKRCKDFWSHDFASLYGGNGARDQVLARADDRLPDILVVNLFVLRYLLGIKLINFPDLIHTREKFRAVQLHHMNYRNTPSLHYQFHTKEHAIALALAVSNTTLLGPCNHCQDLFHEPSIPDLLPCRRLPNFMGQACGNCGLHNRIRECSFYDGLEAPIVFYSKDNEKYTAREDDCIILLRTCTKDQAPDIQRKYFPNRYAPTPARRDSFIRLAASFKLLNFAKLPIGPWHDSYFLPSLALQSSTADFYYVLLNMIYHGAVTAALILEFLSPQVSPILLSGGRSTCATLSQDEAESSLVLRPAYCPLPSRQATTTTCNDDASTGL</sequence>
<dbReference type="EMBL" id="KZ613486">
    <property type="protein sequence ID" value="PMD20192.1"/>
    <property type="molecule type" value="Genomic_DNA"/>
</dbReference>
<accession>A0A2J6Q1P7</accession>
<evidence type="ECO:0000256" key="1">
    <source>
        <dbReference type="SAM" id="MobiDB-lite"/>
    </source>
</evidence>